<organism evidence="2 3">
    <name type="scientific">Molossus molossus</name>
    <name type="common">Pallas' mastiff bat</name>
    <name type="synonym">Vespertilio molossus</name>
    <dbReference type="NCBI Taxonomy" id="27622"/>
    <lineage>
        <taxon>Eukaryota</taxon>
        <taxon>Metazoa</taxon>
        <taxon>Chordata</taxon>
        <taxon>Craniata</taxon>
        <taxon>Vertebrata</taxon>
        <taxon>Euteleostomi</taxon>
        <taxon>Mammalia</taxon>
        <taxon>Eutheria</taxon>
        <taxon>Laurasiatheria</taxon>
        <taxon>Chiroptera</taxon>
        <taxon>Yangochiroptera</taxon>
        <taxon>Molossidae</taxon>
        <taxon>Molossus</taxon>
    </lineage>
</organism>
<proteinExistence type="predicted"/>
<protein>
    <submittedName>
        <fullName evidence="2">Uncharacterized protein</fullName>
    </submittedName>
</protein>
<evidence type="ECO:0000256" key="1">
    <source>
        <dbReference type="SAM" id="MobiDB-lite"/>
    </source>
</evidence>
<reference evidence="2 3" key="1">
    <citation type="journal article" date="2020" name="Nature">
        <title>Six reference-quality genomes reveal evolution of bat adaptations.</title>
        <authorList>
            <person name="Jebb D."/>
            <person name="Huang Z."/>
            <person name="Pippel M."/>
            <person name="Hughes G.M."/>
            <person name="Lavrichenko K."/>
            <person name="Devanna P."/>
            <person name="Winkler S."/>
            <person name="Jermiin L.S."/>
            <person name="Skirmuntt E.C."/>
            <person name="Katzourakis A."/>
            <person name="Burkitt-Gray L."/>
            <person name="Ray D.A."/>
            <person name="Sullivan K.A.M."/>
            <person name="Roscito J.G."/>
            <person name="Kirilenko B.M."/>
            <person name="Davalos L.M."/>
            <person name="Corthals A.P."/>
            <person name="Power M.L."/>
            <person name="Jones G."/>
            <person name="Ransome R.D."/>
            <person name="Dechmann D.K.N."/>
            <person name="Locatelli A.G."/>
            <person name="Puechmaille S.J."/>
            <person name="Fedrigo O."/>
            <person name="Jarvis E.D."/>
            <person name="Hiller M."/>
            <person name="Vernes S.C."/>
            <person name="Myers E.W."/>
            <person name="Teeling E.C."/>
        </authorList>
    </citation>
    <scope>NUCLEOTIDE SEQUENCE [LARGE SCALE GENOMIC DNA]</scope>
    <source>
        <strain evidence="2">MMolMol1</strain>
        <tissue evidence="2">Muscle</tissue>
    </source>
</reference>
<dbReference type="Proteomes" id="UP000550707">
    <property type="component" value="Unassembled WGS sequence"/>
</dbReference>
<gene>
    <name evidence="2" type="ORF">HJG59_010167</name>
</gene>
<dbReference type="AlphaFoldDB" id="A0A7J8BLJ9"/>
<feature type="compositionally biased region" description="Basic residues" evidence="1">
    <location>
        <begin position="68"/>
        <end position="77"/>
    </location>
</feature>
<evidence type="ECO:0000313" key="2">
    <source>
        <dbReference type="EMBL" id="KAF6399295.1"/>
    </source>
</evidence>
<keyword evidence="3" id="KW-1185">Reference proteome</keyword>
<sequence>MGARDAVWEGPEADPGTSASSRGLGEASGGLGSERTDGLPRRTGVRSQRSQRQGHRPRKATGCVPRGRAGRRTHGRVGRGQGKSQESHLPSSLLNFRSLQSLHLAPRAWSSDSLARALLASN</sequence>
<accession>A0A7J8BLJ9</accession>
<feature type="region of interest" description="Disordered" evidence="1">
    <location>
        <begin position="1"/>
        <end position="89"/>
    </location>
</feature>
<dbReference type="EMBL" id="JACASF010000024">
    <property type="protein sequence ID" value="KAF6399295.1"/>
    <property type="molecule type" value="Genomic_DNA"/>
</dbReference>
<name>A0A7J8BLJ9_MOLMO</name>
<comment type="caution">
    <text evidence="2">The sequence shown here is derived from an EMBL/GenBank/DDBJ whole genome shotgun (WGS) entry which is preliminary data.</text>
</comment>
<dbReference type="InParanoid" id="A0A7J8BLJ9"/>
<evidence type="ECO:0000313" key="3">
    <source>
        <dbReference type="Proteomes" id="UP000550707"/>
    </source>
</evidence>